<evidence type="ECO:0000313" key="6">
    <source>
        <dbReference type="Proteomes" id="UP000199662"/>
    </source>
</evidence>
<keyword evidence="2 5" id="KW-0378">Hydrolase</keyword>
<dbReference type="SUPFAM" id="SSF55031">
    <property type="entry name" value="Bacterial exopeptidase dimerisation domain"/>
    <property type="match status" value="1"/>
</dbReference>
<dbReference type="Gene3D" id="3.40.630.10">
    <property type="entry name" value="Zn peptidases"/>
    <property type="match status" value="1"/>
</dbReference>
<feature type="domain" description="Peptidase M20 dimerisation" evidence="4">
    <location>
        <begin position="222"/>
        <end position="313"/>
    </location>
</feature>
<keyword evidence="3" id="KW-0479">Metal-binding</keyword>
<dbReference type="Pfam" id="PF07687">
    <property type="entry name" value="M20_dimer"/>
    <property type="match status" value="1"/>
</dbReference>
<dbReference type="PANTHER" id="PTHR32494">
    <property type="entry name" value="ALLANTOATE DEIMINASE-RELATED"/>
    <property type="match status" value="1"/>
</dbReference>
<dbReference type="Gene3D" id="3.30.70.360">
    <property type="match status" value="1"/>
</dbReference>
<dbReference type="EMBL" id="FNZK01000015">
    <property type="protein sequence ID" value="SEJ72441.1"/>
    <property type="molecule type" value="Genomic_DNA"/>
</dbReference>
<comment type="similarity">
    <text evidence="1">Belongs to the peptidase M20 family.</text>
</comment>
<sequence length="412" mass="44790">MEYDLKAGAKRVVANLRELAAMTSDENGAQRIAWTPTWQKARDWFAEKMIAEGATISIDKAGNSWAKIEGESEAAILIGSHLDCVPNGGWLDGALGVVAGMEVIHRYGKKGVKPKKTLYLVNWADEEGGRFGRSLIGSSAVSGTMDIKDIIDLKDNDGVPLVDALKAYDVDLDHIMEVHAEFADKNITGYLELHIEQGPVLEQTKKSVACVYGITGCERHYLKFKGQAAHAGSFPTLMRQDAFLAAAQASLSFREIALKYDGVCTVGKASVTPDVVTIVPETCTISLDQRSIDPEKLKAMFAEAHTAAQAAAKTHNVTVTWEKIWNIEPTIFDPQLTKLCKEAVQEETGEDTTMYSGPLHDAAEMAKIVPSIMMFAMSAKGLSHCKQEDTPDADLEITASAFLRLADKALKA</sequence>
<dbReference type="InterPro" id="IPR002933">
    <property type="entry name" value="Peptidase_M20"/>
</dbReference>
<dbReference type="RefSeq" id="WP_091832968.1">
    <property type="nucleotide sequence ID" value="NZ_FNZK01000015.1"/>
</dbReference>
<dbReference type="GO" id="GO:0046872">
    <property type="term" value="F:metal ion binding"/>
    <property type="evidence" value="ECO:0007669"/>
    <property type="project" value="UniProtKB-KW"/>
</dbReference>
<dbReference type="PANTHER" id="PTHR32494:SF5">
    <property type="entry name" value="ALLANTOATE AMIDOHYDROLASE"/>
    <property type="match status" value="1"/>
</dbReference>
<dbReference type="Pfam" id="PF01546">
    <property type="entry name" value="Peptidase_M20"/>
    <property type="match status" value="1"/>
</dbReference>
<evidence type="ECO:0000256" key="2">
    <source>
        <dbReference type="ARBA" id="ARBA00022801"/>
    </source>
</evidence>
<organism evidence="5 6">
    <name type="scientific">Propionispira arboris</name>
    <dbReference type="NCBI Taxonomy" id="84035"/>
    <lineage>
        <taxon>Bacteria</taxon>
        <taxon>Bacillati</taxon>
        <taxon>Bacillota</taxon>
        <taxon>Negativicutes</taxon>
        <taxon>Selenomonadales</taxon>
        <taxon>Selenomonadaceae</taxon>
        <taxon>Propionispira</taxon>
    </lineage>
</organism>
<gene>
    <name evidence="5" type="ORF">SAMN05660742_1152</name>
</gene>
<feature type="binding site" evidence="3">
    <location>
        <position position="194"/>
    </location>
    <ligand>
        <name>Zn(2+)</name>
        <dbReference type="ChEBI" id="CHEBI:29105"/>
        <label>1</label>
    </ligand>
</feature>
<proteinExistence type="inferred from homology"/>
<dbReference type="PIRSF" id="PIRSF001235">
    <property type="entry name" value="Amidase_carbamoylase"/>
    <property type="match status" value="1"/>
</dbReference>
<name>A0A1H7B3V3_9FIRM</name>
<dbReference type="STRING" id="84035.SAMN05660742_1152"/>
<comment type="cofactor">
    <cofactor evidence="3">
        <name>Zn(2+)</name>
        <dbReference type="ChEBI" id="CHEBI:29105"/>
    </cofactor>
    <text evidence="3">Binds 2 Zn(2+) ions per subunit.</text>
</comment>
<accession>A0A1H7B3V3</accession>
<dbReference type="SUPFAM" id="SSF53187">
    <property type="entry name" value="Zn-dependent exopeptidases"/>
    <property type="match status" value="1"/>
</dbReference>
<dbReference type="NCBIfam" id="TIGR01879">
    <property type="entry name" value="hydantase"/>
    <property type="match status" value="1"/>
</dbReference>
<reference evidence="5 6" key="1">
    <citation type="submission" date="2016-10" db="EMBL/GenBank/DDBJ databases">
        <authorList>
            <person name="de Groot N.N."/>
        </authorList>
    </citation>
    <scope>NUCLEOTIDE SEQUENCE [LARGE SCALE GENOMIC DNA]</scope>
    <source>
        <strain evidence="5 6">DSM 2179</strain>
    </source>
</reference>
<feature type="binding site" evidence="3">
    <location>
        <position position="92"/>
    </location>
    <ligand>
        <name>Zn(2+)</name>
        <dbReference type="ChEBI" id="CHEBI:29105"/>
        <label>2</label>
    </ligand>
</feature>
<dbReference type="InterPro" id="IPR010158">
    <property type="entry name" value="Amidase_Cbmase"/>
</dbReference>
<dbReference type="Proteomes" id="UP000199662">
    <property type="component" value="Unassembled WGS sequence"/>
</dbReference>
<keyword evidence="6" id="KW-1185">Reference proteome</keyword>
<evidence type="ECO:0000313" key="5">
    <source>
        <dbReference type="EMBL" id="SEJ72441.1"/>
    </source>
</evidence>
<feature type="binding site" evidence="3">
    <location>
        <position position="127"/>
    </location>
    <ligand>
        <name>Zn(2+)</name>
        <dbReference type="ChEBI" id="CHEBI:29105"/>
        <label>2</label>
    </ligand>
</feature>
<feature type="binding site" evidence="3">
    <location>
        <position position="384"/>
    </location>
    <ligand>
        <name>Zn(2+)</name>
        <dbReference type="ChEBI" id="CHEBI:29105"/>
        <label>2</label>
    </ligand>
</feature>
<dbReference type="GO" id="GO:0016813">
    <property type="term" value="F:hydrolase activity, acting on carbon-nitrogen (but not peptide) bonds, in linear amidines"/>
    <property type="evidence" value="ECO:0007669"/>
    <property type="project" value="InterPro"/>
</dbReference>
<evidence type="ECO:0000256" key="1">
    <source>
        <dbReference type="ARBA" id="ARBA00006153"/>
    </source>
</evidence>
<feature type="binding site" evidence="3">
    <location>
        <position position="92"/>
    </location>
    <ligand>
        <name>Zn(2+)</name>
        <dbReference type="ChEBI" id="CHEBI:29105"/>
        <label>1</label>
    </ligand>
</feature>
<feature type="binding site" evidence="3">
    <location>
        <position position="81"/>
    </location>
    <ligand>
        <name>Zn(2+)</name>
        <dbReference type="ChEBI" id="CHEBI:29105"/>
        <label>1</label>
    </ligand>
</feature>
<dbReference type="InterPro" id="IPR036264">
    <property type="entry name" value="Bact_exopeptidase_dim_dom"/>
</dbReference>
<evidence type="ECO:0000259" key="4">
    <source>
        <dbReference type="Pfam" id="PF07687"/>
    </source>
</evidence>
<evidence type="ECO:0000256" key="3">
    <source>
        <dbReference type="PIRSR" id="PIRSR001235-1"/>
    </source>
</evidence>
<protein>
    <submittedName>
        <fullName evidence="5">N-carbamoyl-L-amino-acid hydrolase</fullName>
    </submittedName>
</protein>
<dbReference type="AlphaFoldDB" id="A0A1H7B3V3"/>
<dbReference type="InterPro" id="IPR011650">
    <property type="entry name" value="Peptidase_M20_dimer"/>
</dbReference>
<keyword evidence="3" id="KW-0862">Zinc</keyword>